<dbReference type="SUPFAM" id="SSF55729">
    <property type="entry name" value="Acyl-CoA N-acyltransferases (Nat)"/>
    <property type="match status" value="1"/>
</dbReference>
<organism evidence="1 2">
    <name type="scientific">Pseudomonas phage Alpheus</name>
    <dbReference type="NCBI Taxonomy" id="2163983"/>
    <lineage>
        <taxon>Viruses</taxon>
        <taxon>Duplodnaviria</taxon>
        <taxon>Heunggongvirae</taxon>
        <taxon>Uroviricota</taxon>
        <taxon>Caudoviricetes</taxon>
        <taxon>Autographivirales</taxon>
        <taxon>Autosignataviridae</taxon>
        <taxon>Colwellvirinae</taxon>
        <taxon>Nerthusvirus</taxon>
        <taxon>Nerthusvirus alpheus</taxon>
        <taxon>Uliginvirus alpheus</taxon>
    </lineage>
</organism>
<evidence type="ECO:0000313" key="2">
    <source>
        <dbReference type="Proteomes" id="UP000246678"/>
    </source>
</evidence>
<evidence type="ECO:0000313" key="1">
    <source>
        <dbReference type="EMBL" id="AWD90727.1"/>
    </source>
</evidence>
<accession>A0A2S1GMW5</accession>
<dbReference type="GeneID" id="54991147"/>
<reference evidence="2" key="1">
    <citation type="submission" date="2018-03" db="EMBL/GenBank/DDBJ databases">
        <title>Phage therapy in agriculture - a green tech approach to combat plant pathogenic bacteria.</title>
        <authorList>
            <person name="Djurhuus A.M."/>
            <person name="Carstens A.B."/>
            <person name="Hansen L.H."/>
        </authorList>
    </citation>
    <scope>NUCLEOTIDE SEQUENCE [LARGE SCALE GENOMIC DNA]</scope>
</reference>
<protein>
    <recommendedName>
        <fullName evidence="3">N-acetyltransferase domain-containing protein</fullName>
    </recommendedName>
</protein>
<dbReference type="InterPro" id="IPR016181">
    <property type="entry name" value="Acyl_CoA_acyltransferase"/>
</dbReference>
<dbReference type="KEGG" id="vg:54991147"/>
<keyword evidence="2" id="KW-1185">Reference proteome</keyword>
<dbReference type="EMBL" id="MH113815">
    <property type="protein sequence ID" value="AWD90727.1"/>
    <property type="molecule type" value="Genomic_DNA"/>
</dbReference>
<dbReference type="RefSeq" id="YP_009800645.1">
    <property type="nucleotide sequence ID" value="NC_047957.1"/>
</dbReference>
<proteinExistence type="predicted"/>
<name>A0A2S1GMW5_9CAUD</name>
<evidence type="ECO:0008006" key="3">
    <source>
        <dbReference type="Google" id="ProtNLM"/>
    </source>
</evidence>
<dbReference type="Proteomes" id="UP000246678">
    <property type="component" value="Segment"/>
</dbReference>
<sequence length="155" mass="17839">MASIIIQMADVTKFYYALGHARRVHKHGEALTKADDFVSALAQRFIKFKERYPNTPHKDIQEMFYKHYAKLFLVKDGQRLTGMFAVIDGEIQALVSLGVSGSWLVQKAIQEGGKTLDCFDGFLPDFYKRHGFTEYKREPNWTEGQPDVVYMVLKP</sequence>